<dbReference type="InterPro" id="IPR047121">
    <property type="entry name" value="YjiB-like"/>
</dbReference>
<dbReference type="InterPro" id="IPR014710">
    <property type="entry name" value="RmlC-like_jellyroll"/>
</dbReference>
<sequence>MAPAPPTLEPELHYVIPTPHVPNSRLPIIIYRGVLKGFEYDDIIELMQRNGWKKGGQWKTYKTAHYHTNVHEGYAVISGSVRYLLGKGPTDEDSNEGGKNYGVEVSFEKDDVFILPAGVSHNSIESEGDFEYIGFYVKDAPKWDMNYCKDDAEVTEQKKERSWSVPIPETDPVYGAEGPLPRVWREVSSTV</sequence>
<feature type="region of interest" description="Disordered" evidence="1">
    <location>
        <begin position="159"/>
        <end position="178"/>
    </location>
</feature>
<dbReference type="RefSeq" id="XP_033685380.1">
    <property type="nucleotide sequence ID" value="XM_033828893.1"/>
</dbReference>
<dbReference type="GeneID" id="54582223"/>
<evidence type="ECO:0000313" key="3">
    <source>
        <dbReference type="Proteomes" id="UP000800094"/>
    </source>
</evidence>
<organism evidence="2 3">
    <name type="scientific">Trematosphaeria pertusa</name>
    <dbReference type="NCBI Taxonomy" id="390896"/>
    <lineage>
        <taxon>Eukaryota</taxon>
        <taxon>Fungi</taxon>
        <taxon>Dikarya</taxon>
        <taxon>Ascomycota</taxon>
        <taxon>Pezizomycotina</taxon>
        <taxon>Dothideomycetes</taxon>
        <taxon>Pleosporomycetidae</taxon>
        <taxon>Pleosporales</taxon>
        <taxon>Massarineae</taxon>
        <taxon>Trematosphaeriaceae</taxon>
        <taxon>Trematosphaeria</taxon>
    </lineage>
</organism>
<proteinExistence type="predicted"/>
<dbReference type="AlphaFoldDB" id="A0A6A6IJ22"/>
<name>A0A6A6IJ22_9PLEO</name>
<evidence type="ECO:0000313" key="2">
    <source>
        <dbReference type="EMBL" id="KAF2250376.1"/>
    </source>
</evidence>
<dbReference type="CDD" id="cd02219">
    <property type="entry name" value="cupin_YjlB-like"/>
    <property type="match status" value="1"/>
</dbReference>
<dbReference type="InterPro" id="IPR011051">
    <property type="entry name" value="RmlC_Cupin_sf"/>
</dbReference>
<protein>
    <recommendedName>
        <fullName evidence="4">Cupin type-1 domain-containing protein</fullName>
    </recommendedName>
</protein>
<dbReference type="Proteomes" id="UP000800094">
    <property type="component" value="Unassembled WGS sequence"/>
</dbReference>
<dbReference type="PANTHER" id="PTHR36448">
    <property type="entry name" value="BLR7373 PROTEIN"/>
    <property type="match status" value="1"/>
</dbReference>
<evidence type="ECO:0000256" key="1">
    <source>
        <dbReference type="SAM" id="MobiDB-lite"/>
    </source>
</evidence>
<accession>A0A6A6IJ22</accession>
<reference evidence="2" key="1">
    <citation type="journal article" date="2020" name="Stud. Mycol.">
        <title>101 Dothideomycetes genomes: a test case for predicting lifestyles and emergence of pathogens.</title>
        <authorList>
            <person name="Haridas S."/>
            <person name="Albert R."/>
            <person name="Binder M."/>
            <person name="Bloem J."/>
            <person name="Labutti K."/>
            <person name="Salamov A."/>
            <person name="Andreopoulos B."/>
            <person name="Baker S."/>
            <person name="Barry K."/>
            <person name="Bills G."/>
            <person name="Bluhm B."/>
            <person name="Cannon C."/>
            <person name="Castanera R."/>
            <person name="Culley D."/>
            <person name="Daum C."/>
            <person name="Ezra D."/>
            <person name="Gonzalez J."/>
            <person name="Henrissat B."/>
            <person name="Kuo A."/>
            <person name="Liang C."/>
            <person name="Lipzen A."/>
            <person name="Lutzoni F."/>
            <person name="Magnuson J."/>
            <person name="Mondo S."/>
            <person name="Nolan M."/>
            <person name="Ohm R."/>
            <person name="Pangilinan J."/>
            <person name="Park H.-J."/>
            <person name="Ramirez L."/>
            <person name="Alfaro M."/>
            <person name="Sun H."/>
            <person name="Tritt A."/>
            <person name="Yoshinaga Y."/>
            <person name="Zwiers L.-H."/>
            <person name="Turgeon B."/>
            <person name="Goodwin S."/>
            <person name="Spatafora J."/>
            <person name="Crous P."/>
            <person name="Grigoriev I."/>
        </authorList>
    </citation>
    <scope>NUCLEOTIDE SEQUENCE</scope>
    <source>
        <strain evidence="2">CBS 122368</strain>
    </source>
</reference>
<keyword evidence="3" id="KW-1185">Reference proteome</keyword>
<evidence type="ECO:0008006" key="4">
    <source>
        <dbReference type="Google" id="ProtNLM"/>
    </source>
</evidence>
<dbReference type="SUPFAM" id="SSF51182">
    <property type="entry name" value="RmlC-like cupins"/>
    <property type="match status" value="1"/>
</dbReference>
<gene>
    <name evidence="2" type="ORF">BU26DRAFT_518765</name>
</gene>
<dbReference type="PANTHER" id="PTHR36448:SF2">
    <property type="entry name" value="CUPIN TYPE-1 DOMAIN-CONTAINING PROTEIN"/>
    <property type="match status" value="1"/>
</dbReference>
<dbReference type="Gene3D" id="2.60.120.10">
    <property type="entry name" value="Jelly Rolls"/>
    <property type="match status" value="1"/>
</dbReference>
<dbReference type="OrthoDB" id="2446447at2759"/>
<dbReference type="EMBL" id="ML987194">
    <property type="protein sequence ID" value="KAF2250376.1"/>
    <property type="molecule type" value="Genomic_DNA"/>
</dbReference>